<dbReference type="CDD" id="cd11300">
    <property type="entry name" value="Fut8_like"/>
    <property type="match status" value="1"/>
</dbReference>
<protein>
    <submittedName>
        <fullName evidence="7">GT23 domain-containing protein</fullName>
    </submittedName>
</protein>
<evidence type="ECO:0000256" key="3">
    <source>
        <dbReference type="PROSITE-ProRule" id="PRU00992"/>
    </source>
</evidence>
<dbReference type="PROSITE" id="PS51659">
    <property type="entry name" value="GT23"/>
    <property type="match status" value="1"/>
</dbReference>
<dbReference type="InterPro" id="IPR045573">
    <property type="entry name" value="Fut8_N_cat"/>
</dbReference>
<dbReference type="STRING" id="102285.A0A158QGJ3"/>
<dbReference type="Gene3D" id="3.40.50.11350">
    <property type="match status" value="1"/>
</dbReference>
<dbReference type="Gene3D" id="2.30.30.40">
    <property type="entry name" value="SH3 Domains"/>
    <property type="match status" value="1"/>
</dbReference>
<evidence type="ECO:0000313" key="7">
    <source>
        <dbReference type="WBParaSite" id="HNAJ_0000018201-mRNA-1"/>
    </source>
</evidence>
<dbReference type="GO" id="GO:0006487">
    <property type="term" value="P:protein N-linked glycosylation"/>
    <property type="evidence" value="ECO:0007669"/>
    <property type="project" value="TreeGrafter"/>
</dbReference>
<feature type="domain" description="GT23" evidence="4">
    <location>
        <begin position="109"/>
        <end position="431"/>
    </location>
</feature>
<reference evidence="7" key="1">
    <citation type="submission" date="2016-04" db="UniProtKB">
        <authorList>
            <consortium name="WormBaseParasite"/>
        </authorList>
    </citation>
    <scope>IDENTIFICATION</scope>
</reference>
<organism evidence="7">
    <name type="scientific">Rodentolepis nana</name>
    <name type="common">Dwarf tapeworm</name>
    <name type="synonym">Hymenolepis nana</name>
    <dbReference type="NCBI Taxonomy" id="102285"/>
    <lineage>
        <taxon>Eukaryota</taxon>
        <taxon>Metazoa</taxon>
        <taxon>Spiralia</taxon>
        <taxon>Lophotrochozoa</taxon>
        <taxon>Platyhelminthes</taxon>
        <taxon>Cestoda</taxon>
        <taxon>Eucestoda</taxon>
        <taxon>Cyclophyllidea</taxon>
        <taxon>Hymenolepididae</taxon>
        <taxon>Rodentolepis</taxon>
    </lineage>
</organism>
<keyword evidence="6" id="KW-1185">Reference proteome</keyword>
<evidence type="ECO:0000256" key="2">
    <source>
        <dbReference type="ARBA" id="ARBA00022679"/>
    </source>
</evidence>
<keyword evidence="1 3" id="KW-0328">Glycosyltransferase</keyword>
<dbReference type="Proteomes" id="UP000278807">
    <property type="component" value="Unassembled WGS sequence"/>
</dbReference>
<keyword evidence="2 3" id="KW-0808">Transferase</keyword>
<comment type="similarity">
    <text evidence="3">Belongs to the glycosyltransferase 23 family.</text>
</comment>
<proteinExistence type="inferred from homology"/>
<dbReference type="OrthoDB" id="6435034at2759"/>
<name>A0A158QGJ3_RODNA</name>
<reference evidence="5 6" key="2">
    <citation type="submission" date="2018-11" db="EMBL/GenBank/DDBJ databases">
        <authorList>
            <consortium name="Pathogen Informatics"/>
        </authorList>
    </citation>
    <scope>NUCLEOTIDE SEQUENCE [LARGE SCALE GENOMIC DNA]</scope>
</reference>
<gene>
    <name evidence="5" type="ORF">HNAJ_LOCUS183</name>
</gene>
<dbReference type="AlphaFoldDB" id="A0A158QGJ3"/>
<accession>A0A158QGJ3</accession>
<dbReference type="InterPro" id="IPR027350">
    <property type="entry name" value="GT23_dom"/>
</dbReference>
<dbReference type="GO" id="GO:0046921">
    <property type="term" value="F:alpha-(1-&gt;6)-fucosyltransferase activity"/>
    <property type="evidence" value="ECO:0007669"/>
    <property type="project" value="TreeGrafter"/>
</dbReference>
<dbReference type="EMBL" id="UZAE01000038">
    <property type="protein sequence ID" value="VDN96042.1"/>
    <property type="molecule type" value="Genomic_DNA"/>
</dbReference>
<evidence type="ECO:0000259" key="4">
    <source>
        <dbReference type="PROSITE" id="PS51659"/>
    </source>
</evidence>
<evidence type="ECO:0000256" key="1">
    <source>
        <dbReference type="ARBA" id="ARBA00022676"/>
    </source>
</evidence>
<sequence length="511" mass="57463">MSMFNPALLGLSHHILQRRAVRLTRESRYLVQYILNQWREKPPSKEEFKKEVDEFYNVFSGLTDLLEVNVEGLARVDGAGAAQRNALHRITDAFNAELNKLQNPEDCSKAKHLVVDFNKGCGFGCQIHHASHCFRLAIASGRILHLRSDKLTYSEQGFVSVFQPLTKCPLPETESEIVDVLWGSPGFETAISVFCPIVEELAQVPEYAHPAVPTSIAEPLNHLHGAPSVWVSGHLSAYLMRLQDGEIATSMDKLLKSIRDPTDPAPVVGVHVRRTDKINTEAKYHKFEEYMYYVDQYYNKLDAERTISAQTEGWRGDDASIPNKPYKRRVLIATDDPHVFKEARDQFGSKVDSDGQPLYEFIGDAHRAESASLSTRYTHGSLLAVVADVIALSHTDHLVCTFSSQIGRLAYELMQTYPLELGDASMRFQSLDDSYYYGGQQQWYQTAIVDDKATNIKAGDRVGVLGNHWNGYAKVILPKSSKEALLPAYKFESDFKRVDFPGFRVNASSLP</sequence>
<evidence type="ECO:0000313" key="5">
    <source>
        <dbReference type="EMBL" id="VDN96042.1"/>
    </source>
</evidence>
<dbReference type="PANTHER" id="PTHR13132">
    <property type="entry name" value="ALPHA- 1,6 -FUCOSYLTRANSFERASE"/>
    <property type="match status" value="1"/>
</dbReference>
<dbReference type="WBParaSite" id="HNAJ_0000018201-mRNA-1">
    <property type="protein sequence ID" value="HNAJ_0000018201-mRNA-1"/>
    <property type="gene ID" value="HNAJ_0000018201"/>
</dbReference>
<evidence type="ECO:0000313" key="6">
    <source>
        <dbReference type="Proteomes" id="UP000278807"/>
    </source>
</evidence>
<dbReference type="PANTHER" id="PTHR13132:SF29">
    <property type="entry name" value="ALPHA-(1,6)-FUCOSYLTRANSFERASE"/>
    <property type="match status" value="1"/>
</dbReference>
<feature type="region of interest" description="Important for donor substrate binding" evidence="3">
    <location>
        <begin position="273"/>
        <end position="274"/>
    </location>
</feature>
<dbReference type="Pfam" id="PF19745">
    <property type="entry name" value="FUT8_N_cat"/>
    <property type="match status" value="1"/>
</dbReference>